<comment type="caution">
    <text evidence="2">The sequence shown here is derived from an EMBL/GenBank/DDBJ whole genome shotgun (WGS) entry which is preliminary data.</text>
</comment>
<feature type="compositionally biased region" description="Low complexity" evidence="1">
    <location>
        <begin position="30"/>
        <end position="45"/>
    </location>
</feature>
<feature type="region of interest" description="Disordered" evidence="1">
    <location>
        <begin position="179"/>
        <end position="246"/>
    </location>
</feature>
<name>A0AAP0EG80_9MAGN</name>
<accession>A0AAP0EG80</accession>
<feature type="region of interest" description="Disordered" evidence="1">
    <location>
        <begin position="1"/>
        <end position="55"/>
    </location>
</feature>
<gene>
    <name evidence="2" type="ORF">Syun_027812</name>
</gene>
<feature type="compositionally biased region" description="Basic and acidic residues" evidence="1">
    <location>
        <begin position="1"/>
        <end position="11"/>
    </location>
</feature>
<dbReference type="EMBL" id="JBBNAF010000012">
    <property type="protein sequence ID" value="KAK9092901.1"/>
    <property type="molecule type" value="Genomic_DNA"/>
</dbReference>
<feature type="compositionally biased region" description="Basic and acidic residues" evidence="1">
    <location>
        <begin position="180"/>
        <end position="213"/>
    </location>
</feature>
<organism evidence="2 3">
    <name type="scientific">Stephania yunnanensis</name>
    <dbReference type="NCBI Taxonomy" id="152371"/>
    <lineage>
        <taxon>Eukaryota</taxon>
        <taxon>Viridiplantae</taxon>
        <taxon>Streptophyta</taxon>
        <taxon>Embryophyta</taxon>
        <taxon>Tracheophyta</taxon>
        <taxon>Spermatophyta</taxon>
        <taxon>Magnoliopsida</taxon>
        <taxon>Ranunculales</taxon>
        <taxon>Menispermaceae</taxon>
        <taxon>Menispermoideae</taxon>
        <taxon>Cissampelideae</taxon>
        <taxon>Stephania</taxon>
    </lineage>
</organism>
<evidence type="ECO:0000313" key="3">
    <source>
        <dbReference type="Proteomes" id="UP001420932"/>
    </source>
</evidence>
<dbReference type="PANTHER" id="PTHR47877">
    <property type="entry name" value="LATE EMBRYOGENESIS ABUNDANT DOMAIN-CONTAINING PROTEIN / LEA DOMAIN-CONTAINING PROTEIN"/>
    <property type="match status" value="1"/>
</dbReference>
<evidence type="ECO:0000313" key="2">
    <source>
        <dbReference type="EMBL" id="KAK9092901.1"/>
    </source>
</evidence>
<dbReference type="GO" id="GO:0009631">
    <property type="term" value="P:cold acclimation"/>
    <property type="evidence" value="ECO:0007669"/>
    <property type="project" value="TreeGrafter"/>
</dbReference>
<evidence type="ECO:0008006" key="4">
    <source>
        <dbReference type="Google" id="ProtNLM"/>
    </source>
</evidence>
<reference evidence="2 3" key="1">
    <citation type="submission" date="2024-01" db="EMBL/GenBank/DDBJ databases">
        <title>Genome assemblies of Stephania.</title>
        <authorList>
            <person name="Yang L."/>
        </authorList>
    </citation>
    <scope>NUCLEOTIDE SEQUENCE [LARGE SCALE GENOMIC DNA]</scope>
    <source>
        <strain evidence="2">YNDBR</strain>
        <tissue evidence="2">Leaf</tissue>
    </source>
</reference>
<dbReference type="PANTHER" id="PTHR47877:SF3">
    <property type="entry name" value="LATE EMBRYOGENESIS ABUNDANT DOMAIN-CONTAINING PROTEIN _ LEA DOMAIN-CONTAINING PROTEIN"/>
    <property type="match status" value="1"/>
</dbReference>
<dbReference type="GO" id="GO:0005829">
    <property type="term" value="C:cytosol"/>
    <property type="evidence" value="ECO:0007669"/>
    <property type="project" value="TreeGrafter"/>
</dbReference>
<evidence type="ECO:0000256" key="1">
    <source>
        <dbReference type="SAM" id="MobiDB-lite"/>
    </source>
</evidence>
<protein>
    <recommendedName>
        <fullName evidence="4">Seed biotin-containing protein SBP65-like</fullName>
    </recommendedName>
</protein>
<keyword evidence="3" id="KW-1185">Reference proteome</keyword>
<proteinExistence type="predicted"/>
<dbReference type="Proteomes" id="UP001420932">
    <property type="component" value="Unassembled WGS sequence"/>
</dbReference>
<dbReference type="AlphaFoldDB" id="A0AAP0EG80"/>
<sequence length="277" mass="29879">MASEQLSKRDQSEEEKEPTTVVLKIKHQYESQAAKEAAESQTAKQNKATAQEDTRGLGSIIGYAARKGTEAKDTAIGGVKAPAEYTAEKAQQGYSATKESVVGTGKSALDCTKQTAEKAKDVVVSAGERAVHYAGEKTVLAKDAAVETGWRAAEFSLRKAAEGNEATANVGRKVAGYAGEKAEEAKEAREQHSTRSPQHKKEIREGNNEKWEDAPSDLKQSFAMETMPTEDRNVMKAQQESNKQGGLLGAVGETLVEIMQNTEDMVIGGIQESEKKE</sequence>